<evidence type="ECO:0000256" key="5">
    <source>
        <dbReference type="ARBA" id="ARBA00022729"/>
    </source>
</evidence>
<reference evidence="10 11" key="1">
    <citation type="submission" date="2024-05" db="EMBL/GenBank/DDBJ databases">
        <authorList>
            <person name="Duchaud E."/>
        </authorList>
    </citation>
    <scope>NUCLEOTIDE SEQUENCE [LARGE SCALE GENOMIC DNA]</scope>
    <source>
        <strain evidence="10">Ena-SAMPLE-TAB-13-05-2024-13:56:06:370-140308</strain>
    </source>
</reference>
<dbReference type="SUPFAM" id="SSF49464">
    <property type="entry name" value="Carboxypeptidase regulatory domain-like"/>
    <property type="match status" value="1"/>
</dbReference>
<sequence>MRTQKILMLITLLCTTLLSAQVTISGKIKDKNEVISFANVVLKTSEGKIIAGTTSDDQGYFSLNCKEGNYRLLVSFIGYKNLERELSIKESIHLGVIEIEEEENVLNEVVVNSEKKLIEQKNDRLVFNVANSVSVSGGDVVDVLKVAPGISVQNNAISMVGGEATRIMIEGRMVQLSGEDLINFLNSIAADDIKSVEIITNPPAQYDAVGNGGIINIIYKKGRRNSWKNTTSLAYNANKYGFLTLRNNFSFNKNKLQLNASVSTVRGALPNQENSLTYFPTSVWKVAIETKERRKNNAARLSLNYELSKNIEIGGQYLGNFNTPSDDAPGRTEFYNVGNQLDSVLVKTEPRKTRVFSHVLNSYVVLKLDTLGRKLSVDFDYFDYENTLDAKAVVNTFSPQNELINVNQSVRNYSKQKINNYNIKLDMYHPLKGMDLSYGVKFSFVTTKNKLENYNTITGTPVFDTNLSNEFEYEENVQAFYVNASKSISDKWSVQAGLRLENTATKGVSKTLNQTNKNSYAKLFPSVYVRYQKDENNTFSFNYGRGINRPIFRDLNPFRNYLNSNVYSEGNPFMQPSFVDRFNLIHNYKGKLVTTLYFHHMQDGFGTLFSAEPENNIQAVIRRNYYKGVYWQLSELYTVKPFSWWRSQNYAHISGNSSTVFNEFDVPVKNGIQFSFSTNNTFKVSEDTSLQVDFFYQPTSSANIYTLGTMYGLNLGVKRSFFKKKIQAAVLFNDVFNTASLNNLTSEINGVRNVYSQNYNSRHVRFSLSYSFGNKKIKVKDRGFGNSDEQNRAN</sequence>
<organism evidence="10 11">
    <name type="scientific">Tenacibaculum polynesiense</name>
    <dbReference type="NCBI Taxonomy" id="3137857"/>
    <lineage>
        <taxon>Bacteria</taxon>
        <taxon>Pseudomonadati</taxon>
        <taxon>Bacteroidota</taxon>
        <taxon>Flavobacteriia</taxon>
        <taxon>Flavobacteriales</taxon>
        <taxon>Flavobacteriaceae</taxon>
        <taxon>Tenacibaculum</taxon>
    </lineage>
</organism>
<evidence type="ECO:0000313" key="10">
    <source>
        <dbReference type="EMBL" id="CAL2102512.1"/>
    </source>
</evidence>
<accession>A0ABM9PA93</accession>
<feature type="chain" id="PRO_5045312599" evidence="8">
    <location>
        <begin position="21"/>
        <end position="794"/>
    </location>
</feature>
<keyword evidence="2" id="KW-0813">Transport</keyword>
<evidence type="ECO:0000256" key="6">
    <source>
        <dbReference type="ARBA" id="ARBA00023136"/>
    </source>
</evidence>
<comment type="subcellular location">
    <subcellularLocation>
        <location evidence="1">Cell outer membrane</location>
        <topology evidence="1">Multi-pass membrane protein</topology>
    </subcellularLocation>
</comment>
<keyword evidence="3" id="KW-1134">Transmembrane beta strand</keyword>
<dbReference type="Proteomes" id="UP001497527">
    <property type="component" value="Unassembled WGS sequence"/>
</dbReference>
<gene>
    <name evidence="10" type="ORF">T190423A01A_20263</name>
</gene>
<evidence type="ECO:0000259" key="9">
    <source>
        <dbReference type="Pfam" id="PF14905"/>
    </source>
</evidence>
<dbReference type="Pfam" id="PF13715">
    <property type="entry name" value="CarbopepD_reg_2"/>
    <property type="match status" value="1"/>
</dbReference>
<evidence type="ECO:0000313" key="11">
    <source>
        <dbReference type="Proteomes" id="UP001497527"/>
    </source>
</evidence>
<name>A0ABM9PA93_9FLAO</name>
<evidence type="ECO:0000256" key="2">
    <source>
        <dbReference type="ARBA" id="ARBA00022448"/>
    </source>
</evidence>
<dbReference type="Gene3D" id="2.170.130.10">
    <property type="entry name" value="TonB-dependent receptor, plug domain"/>
    <property type="match status" value="1"/>
</dbReference>
<dbReference type="Gene3D" id="2.40.170.20">
    <property type="entry name" value="TonB-dependent receptor, beta-barrel domain"/>
    <property type="match status" value="1"/>
</dbReference>
<dbReference type="InterPro" id="IPR041700">
    <property type="entry name" value="OMP_b-brl_3"/>
</dbReference>
<comment type="caution">
    <text evidence="10">The sequence shown here is derived from an EMBL/GenBank/DDBJ whole genome shotgun (WGS) entry which is preliminary data.</text>
</comment>
<evidence type="ECO:0000256" key="1">
    <source>
        <dbReference type="ARBA" id="ARBA00004571"/>
    </source>
</evidence>
<keyword evidence="7" id="KW-0998">Cell outer membrane</keyword>
<feature type="signal peptide" evidence="8">
    <location>
        <begin position="1"/>
        <end position="20"/>
    </location>
</feature>
<dbReference type="SUPFAM" id="SSF56935">
    <property type="entry name" value="Porins"/>
    <property type="match status" value="1"/>
</dbReference>
<dbReference type="InterPro" id="IPR037066">
    <property type="entry name" value="Plug_dom_sf"/>
</dbReference>
<feature type="domain" description="Outer membrane protein beta-barrel" evidence="9">
    <location>
        <begin position="367"/>
        <end position="770"/>
    </location>
</feature>
<keyword evidence="5 8" id="KW-0732">Signal</keyword>
<dbReference type="Gene3D" id="2.60.40.1120">
    <property type="entry name" value="Carboxypeptidase-like, regulatory domain"/>
    <property type="match status" value="1"/>
</dbReference>
<keyword evidence="4" id="KW-0812">Transmembrane</keyword>
<dbReference type="Pfam" id="PF14905">
    <property type="entry name" value="OMP_b-brl_3"/>
    <property type="match status" value="1"/>
</dbReference>
<dbReference type="RefSeq" id="WP_348715851.1">
    <property type="nucleotide sequence ID" value="NZ_CAXJIO010000011.1"/>
</dbReference>
<evidence type="ECO:0000256" key="4">
    <source>
        <dbReference type="ARBA" id="ARBA00022692"/>
    </source>
</evidence>
<dbReference type="InterPro" id="IPR036942">
    <property type="entry name" value="Beta-barrel_TonB_sf"/>
</dbReference>
<proteinExistence type="predicted"/>
<keyword evidence="6" id="KW-0472">Membrane</keyword>
<protein>
    <submittedName>
        <fullName evidence="10">Outer membrane beta-barrel protein</fullName>
    </submittedName>
</protein>
<evidence type="ECO:0000256" key="3">
    <source>
        <dbReference type="ARBA" id="ARBA00022452"/>
    </source>
</evidence>
<dbReference type="PANTHER" id="PTHR30069:SF29">
    <property type="entry name" value="HEMOGLOBIN AND HEMOGLOBIN-HAPTOGLOBIN-BINDING PROTEIN 1-RELATED"/>
    <property type="match status" value="1"/>
</dbReference>
<dbReference type="EMBL" id="CAXJIO010000011">
    <property type="protein sequence ID" value="CAL2102512.1"/>
    <property type="molecule type" value="Genomic_DNA"/>
</dbReference>
<dbReference type="InterPro" id="IPR008969">
    <property type="entry name" value="CarboxyPept-like_regulatory"/>
</dbReference>
<dbReference type="PANTHER" id="PTHR30069">
    <property type="entry name" value="TONB-DEPENDENT OUTER MEMBRANE RECEPTOR"/>
    <property type="match status" value="1"/>
</dbReference>
<evidence type="ECO:0000256" key="7">
    <source>
        <dbReference type="ARBA" id="ARBA00023237"/>
    </source>
</evidence>
<keyword evidence="11" id="KW-1185">Reference proteome</keyword>
<evidence type="ECO:0000256" key="8">
    <source>
        <dbReference type="SAM" id="SignalP"/>
    </source>
</evidence>
<dbReference type="InterPro" id="IPR039426">
    <property type="entry name" value="TonB-dep_rcpt-like"/>
</dbReference>